<keyword evidence="5" id="KW-1185">Reference proteome</keyword>
<accession>A0ABN2UVE8</accession>
<evidence type="ECO:0000259" key="3">
    <source>
        <dbReference type="Pfam" id="PF13191"/>
    </source>
</evidence>
<gene>
    <name evidence="4" type="ORF">GCM10009757_08790</name>
</gene>
<dbReference type="Gene3D" id="3.40.50.300">
    <property type="entry name" value="P-loop containing nucleotide triphosphate hydrolases"/>
    <property type="match status" value="1"/>
</dbReference>
<dbReference type="Proteomes" id="UP001403094">
    <property type="component" value="Unassembled WGS sequence"/>
</dbReference>
<evidence type="ECO:0000313" key="5">
    <source>
        <dbReference type="Proteomes" id="UP001403094"/>
    </source>
</evidence>
<name>A0ABN2UVE8_9ACTN</name>
<dbReference type="InterPro" id="IPR041664">
    <property type="entry name" value="AAA_16"/>
</dbReference>
<evidence type="ECO:0000256" key="2">
    <source>
        <dbReference type="ARBA" id="ARBA00022840"/>
    </source>
</evidence>
<dbReference type="RefSeq" id="WP_346069572.1">
    <property type="nucleotide sequence ID" value="NZ_BAAANQ010000001.1"/>
</dbReference>
<proteinExistence type="predicted"/>
<dbReference type="SUPFAM" id="SSF52540">
    <property type="entry name" value="P-loop containing nucleoside triphosphate hydrolases"/>
    <property type="match status" value="1"/>
</dbReference>
<keyword evidence="2" id="KW-0067">ATP-binding</keyword>
<dbReference type="InterPro" id="IPR027417">
    <property type="entry name" value="P-loop_NTPase"/>
</dbReference>
<dbReference type="PANTHER" id="PTHR16305">
    <property type="entry name" value="TESTICULAR SOLUBLE ADENYLYL CYCLASE"/>
    <property type="match status" value="1"/>
</dbReference>
<organism evidence="4 5">
    <name type="scientific">Streptomyces cheonanensis</name>
    <dbReference type="NCBI Taxonomy" id="312720"/>
    <lineage>
        <taxon>Bacteria</taxon>
        <taxon>Bacillati</taxon>
        <taxon>Actinomycetota</taxon>
        <taxon>Actinomycetes</taxon>
        <taxon>Kitasatosporales</taxon>
        <taxon>Streptomycetaceae</taxon>
        <taxon>Streptomyces</taxon>
    </lineage>
</organism>
<dbReference type="Pfam" id="PF13191">
    <property type="entry name" value="AAA_16"/>
    <property type="match status" value="1"/>
</dbReference>
<protein>
    <recommendedName>
        <fullName evidence="3">Orc1-like AAA ATPase domain-containing protein</fullName>
    </recommendedName>
</protein>
<sequence length="902" mass="97993">MRTAFVDRVDSMGALLEVARDLTAGRGQALVVEGVSGMGKSALLDAFAQRIENDPELRRGVRLVTVRCAPDVGDAGTSPYAPMAEILLELNGRAGARRRWQRAAGVFGRSIPRLLGQFVPGAGPLLDSGQDIVEAALRTGSMPGDSLLPQQESMALRTAEALLAEAAAGRPALVLLDDIQYLDLSSLQVLDRLVRALPDAPLALVLGHRVDGLDSEGAIAELLQRWEYEEKLRRERLSGLPRDAVAELARARLTGRTVPDSFSAQLAEATDGHPIFVEQILRQLPPGRLERVELPHDLPQAVRNRFRELDAPTQELLRVGAVQGRAFLSLTVAEVAGVPHEEALERLHRVAAGRRLIRERTERAPQWVRRAGADLYEFEHLALREGVYRGQSTGQRESRHAALAGVLTRIAGQFGAEVPLELRRDIAGQLRAAGPRALAASAVAHHRLALGSALSALSFADAERDCAIAIDAARRLPADGGERDLALVQSVELLLSLTEVRWRGHRDALGAETDIDTLAAEAEAAAHRLGDRRLIARTALQRGKTLMATRGLRRSLEKLAEAVRRAEESGDPVALFVAKVEYGRQLPKRDLAAGLRELAEAERLYATEPSLGARDNPVLAHARNLNEMQLGVNLYDAGRLGEARKRLLQCTARLRSEPLNAELPIALNYLAQLHLALGAEAEAAEVLREALAFEEERGGDSGWHAYNAALLALLLSRDPAGREQALELAEAAWLETQRTWLANLVPIVRNLYAEVVLDTARGPADLEWAHRLAVDTCAETAEGTGSGMVRSEIAALILRSRIRLRQGAVTEAAERAGAALALLERHGDLPALRTEEVLYWSARAVLADGADGARERAGALLARAREQVARKADSLEGDRVLREAFLTRVPLNRWITEGEGLS</sequence>
<feature type="domain" description="Orc1-like AAA ATPase" evidence="3">
    <location>
        <begin position="8"/>
        <end position="205"/>
    </location>
</feature>
<evidence type="ECO:0000256" key="1">
    <source>
        <dbReference type="ARBA" id="ARBA00022741"/>
    </source>
</evidence>
<comment type="caution">
    <text evidence="4">The sequence shown here is derived from an EMBL/GenBank/DDBJ whole genome shotgun (WGS) entry which is preliminary data.</text>
</comment>
<evidence type="ECO:0000313" key="4">
    <source>
        <dbReference type="EMBL" id="GAA2043800.1"/>
    </source>
</evidence>
<dbReference type="PANTHER" id="PTHR16305:SF35">
    <property type="entry name" value="TRANSCRIPTIONAL ACTIVATOR DOMAIN"/>
    <property type="match status" value="1"/>
</dbReference>
<dbReference type="EMBL" id="BAAANQ010000001">
    <property type="protein sequence ID" value="GAA2043800.1"/>
    <property type="molecule type" value="Genomic_DNA"/>
</dbReference>
<reference evidence="4 5" key="1">
    <citation type="journal article" date="2019" name="Int. J. Syst. Evol. Microbiol.">
        <title>The Global Catalogue of Microorganisms (GCM) 10K type strain sequencing project: providing services to taxonomists for standard genome sequencing and annotation.</title>
        <authorList>
            <consortium name="The Broad Institute Genomics Platform"/>
            <consortium name="The Broad Institute Genome Sequencing Center for Infectious Disease"/>
            <person name="Wu L."/>
            <person name="Ma J."/>
        </authorList>
    </citation>
    <scope>NUCLEOTIDE SEQUENCE [LARGE SCALE GENOMIC DNA]</scope>
    <source>
        <strain evidence="4 5">JCM 14549</strain>
    </source>
</reference>
<keyword evidence="1" id="KW-0547">Nucleotide-binding</keyword>